<reference evidence="1 2" key="1">
    <citation type="submission" date="2017-04" db="EMBL/GenBank/DDBJ databases">
        <title>Novel microbial lineages endemic to geothermal iron-oxide mats fill important gaps in the evolutionary history of Archaea.</title>
        <authorList>
            <person name="Jay Z.J."/>
            <person name="Beam J.P."/>
            <person name="Dlakic M."/>
            <person name="Rusch D.B."/>
            <person name="Kozubal M.A."/>
            <person name="Inskeep W.P."/>
        </authorList>
    </citation>
    <scope>NUCLEOTIDE SEQUENCE [LARGE SCALE GENOMIC DNA]</scope>
    <source>
        <strain evidence="1">BE_D</strain>
    </source>
</reference>
<evidence type="ECO:0000313" key="1">
    <source>
        <dbReference type="EMBL" id="PSO06078.1"/>
    </source>
</evidence>
<evidence type="ECO:0000313" key="2">
    <source>
        <dbReference type="Proteomes" id="UP000242015"/>
    </source>
</evidence>
<accession>A0A2R6C5H1</accession>
<protein>
    <recommendedName>
        <fullName evidence="3">CopG family transcriptional regulator</fullName>
    </recommendedName>
</protein>
<dbReference type="Proteomes" id="UP000242015">
    <property type="component" value="Unassembled WGS sequence"/>
</dbReference>
<organism evidence="1 2">
    <name type="scientific">Candidatus Marsarchaeota G2 archaeon BE_D</name>
    <dbReference type="NCBI Taxonomy" id="1978158"/>
    <lineage>
        <taxon>Archaea</taxon>
        <taxon>Candidatus Marsarchaeota</taxon>
        <taxon>Candidatus Marsarchaeota group 2</taxon>
    </lineage>
</organism>
<sequence>MIGYVARYATVSAKIPVDLKEKLRKYGIQVGPLIREAVEREVRRRELEEVDKDMEGASERLRKISDEEFARIIREARDAG</sequence>
<proteinExistence type="predicted"/>
<dbReference type="AlphaFoldDB" id="A0A2R6C5H1"/>
<comment type="caution">
    <text evidence="1">The sequence shown here is derived from an EMBL/GenBank/DDBJ whole genome shotgun (WGS) entry which is preliminary data.</text>
</comment>
<gene>
    <name evidence="1" type="ORF">B9Q04_17905</name>
</gene>
<name>A0A2R6C5H1_9ARCH</name>
<dbReference type="EMBL" id="NEXF01000607">
    <property type="protein sequence ID" value="PSO06078.1"/>
    <property type="molecule type" value="Genomic_DNA"/>
</dbReference>
<evidence type="ECO:0008006" key="3">
    <source>
        <dbReference type="Google" id="ProtNLM"/>
    </source>
</evidence>